<evidence type="ECO:0000256" key="1">
    <source>
        <dbReference type="ARBA" id="ARBA00009320"/>
    </source>
</evidence>
<reference evidence="3" key="1">
    <citation type="submission" date="2016-10" db="EMBL/GenBank/DDBJ databases">
        <authorList>
            <person name="Varghese N."/>
            <person name="Submissions S."/>
        </authorList>
    </citation>
    <scope>NUCLEOTIDE SEQUENCE [LARGE SCALE GENOMIC DNA]</scope>
    <source>
        <strain evidence="3">CGMCC 4.3568</strain>
    </source>
</reference>
<keyword evidence="3" id="KW-1185">Reference proteome</keyword>
<dbReference type="InterPro" id="IPR001544">
    <property type="entry name" value="Aminotrans_IV"/>
</dbReference>
<dbReference type="GO" id="GO:0005829">
    <property type="term" value="C:cytosol"/>
    <property type="evidence" value="ECO:0007669"/>
    <property type="project" value="TreeGrafter"/>
</dbReference>
<dbReference type="GO" id="GO:0016829">
    <property type="term" value="F:lyase activity"/>
    <property type="evidence" value="ECO:0007669"/>
    <property type="project" value="UniProtKB-KW"/>
</dbReference>
<accession>A0A1I0VFF8</accession>
<sequence length="301" mass="32091">MGTSGAIHVRLSSVTGMRVLAFTDGTLADPDAAHIRVNDLGLLRGDGIFETILVVDGRPRELWPHLDRLARSASMLELPEPDGPTWERLSHKVIETWVERGGPAEFGLKLVYTRGLEGDPAAAPTGFALGFEIDEKVIRARTEGVAAITLDRGVDTGLAERAPWLLLGAKSLSYAVNMAAGREAARRGASDVIFLAGDGSVLEGPTSTVVIARGRTLYTPPATIGILPGTTQAGLFRGAERAGWSTKIEPLRVEDLRTADGVFLASSARKVTRVHTLDGEALKDSTTVHAEIAQAYESVYS</sequence>
<dbReference type="InterPro" id="IPR050571">
    <property type="entry name" value="Class-IV_PLP-Dep_Aminotrnsfr"/>
</dbReference>
<dbReference type="Proteomes" id="UP000243799">
    <property type="component" value="Unassembled WGS sequence"/>
</dbReference>
<dbReference type="SUPFAM" id="SSF56752">
    <property type="entry name" value="D-aminoacid aminotransferase-like PLP-dependent enzymes"/>
    <property type="match status" value="1"/>
</dbReference>
<name>A0A1I0VFF8_9PSEU</name>
<gene>
    <name evidence="2" type="ORF">SAMN05216266_101212</name>
</gene>
<dbReference type="STRING" id="490629.SAMN05216266_101212"/>
<dbReference type="GO" id="GO:0046394">
    <property type="term" value="P:carboxylic acid biosynthetic process"/>
    <property type="evidence" value="ECO:0007669"/>
    <property type="project" value="UniProtKB-ARBA"/>
</dbReference>
<dbReference type="InterPro" id="IPR036038">
    <property type="entry name" value="Aminotransferase-like"/>
</dbReference>
<dbReference type="InterPro" id="IPR043132">
    <property type="entry name" value="BCAT-like_C"/>
</dbReference>
<evidence type="ECO:0000313" key="3">
    <source>
        <dbReference type="Proteomes" id="UP000243799"/>
    </source>
</evidence>
<proteinExistence type="inferred from homology"/>
<organism evidence="2 3">
    <name type="scientific">Amycolatopsis marina</name>
    <dbReference type="NCBI Taxonomy" id="490629"/>
    <lineage>
        <taxon>Bacteria</taxon>
        <taxon>Bacillati</taxon>
        <taxon>Actinomycetota</taxon>
        <taxon>Actinomycetes</taxon>
        <taxon>Pseudonocardiales</taxon>
        <taxon>Pseudonocardiaceae</taxon>
        <taxon>Amycolatopsis</taxon>
    </lineage>
</organism>
<dbReference type="Gene3D" id="3.20.10.10">
    <property type="entry name" value="D-amino Acid Aminotransferase, subunit A, domain 2"/>
    <property type="match status" value="1"/>
</dbReference>
<dbReference type="InterPro" id="IPR043131">
    <property type="entry name" value="BCAT-like_N"/>
</dbReference>
<comment type="similarity">
    <text evidence="1">Belongs to the class-IV pyridoxal-phosphate-dependent aminotransferase family.</text>
</comment>
<dbReference type="NCBIfam" id="NF005886">
    <property type="entry name" value="PRK07849.1-1"/>
    <property type="match status" value="1"/>
</dbReference>
<evidence type="ECO:0000313" key="2">
    <source>
        <dbReference type="EMBL" id="SFA75022.1"/>
    </source>
</evidence>
<dbReference type="EMBL" id="FOKG01000001">
    <property type="protein sequence ID" value="SFA75022.1"/>
    <property type="molecule type" value="Genomic_DNA"/>
</dbReference>
<dbReference type="PANTHER" id="PTHR42743:SF11">
    <property type="entry name" value="AMINODEOXYCHORISMATE LYASE"/>
    <property type="match status" value="1"/>
</dbReference>
<dbReference type="PANTHER" id="PTHR42743">
    <property type="entry name" value="AMINO-ACID AMINOTRANSFERASE"/>
    <property type="match status" value="1"/>
</dbReference>
<dbReference type="Pfam" id="PF01063">
    <property type="entry name" value="Aminotran_4"/>
    <property type="match status" value="1"/>
</dbReference>
<dbReference type="AlphaFoldDB" id="A0A1I0VFF8"/>
<keyword evidence="2" id="KW-0456">Lyase</keyword>
<dbReference type="Gene3D" id="3.30.470.10">
    <property type="match status" value="1"/>
</dbReference>
<protein>
    <submittedName>
        <fullName evidence="2">4-amino-4-deoxychorismate lyase</fullName>
    </submittedName>
</protein>